<organism evidence="2 3">
    <name type="scientific">Trematosphaeria pertusa</name>
    <dbReference type="NCBI Taxonomy" id="390896"/>
    <lineage>
        <taxon>Eukaryota</taxon>
        <taxon>Fungi</taxon>
        <taxon>Dikarya</taxon>
        <taxon>Ascomycota</taxon>
        <taxon>Pezizomycotina</taxon>
        <taxon>Dothideomycetes</taxon>
        <taxon>Pleosporomycetidae</taxon>
        <taxon>Pleosporales</taxon>
        <taxon>Massarineae</taxon>
        <taxon>Trematosphaeriaceae</taxon>
        <taxon>Trematosphaeria</taxon>
    </lineage>
</organism>
<dbReference type="OrthoDB" id="2565191at2759"/>
<sequence length="224" mass="25308">MVQRTSPFAEPSSGDESTRSKHTGRRATVYDAAAGRVTQSGFLGLKTFEQKRANQPLRPDEVLFKKLSAPTRYEETDYYYAHKNLPSDQKLPSGDLLSALHAYISKLFDRTEEDGKEKTWKCMDETALIALGILMEEVAKEVMGETGDLALLEAARTDEERAFAGLPPEQPNSPQLGEILGKQLGEDDKAYLMRLIESERSGDRKEYAERMLQRLRKDEEAEYP</sequence>
<evidence type="ECO:0000313" key="2">
    <source>
        <dbReference type="EMBL" id="KAF2255475.1"/>
    </source>
</evidence>
<evidence type="ECO:0000313" key="3">
    <source>
        <dbReference type="Proteomes" id="UP000800094"/>
    </source>
</evidence>
<proteinExistence type="predicted"/>
<reference evidence="2" key="1">
    <citation type="journal article" date="2020" name="Stud. Mycol.">
        <title>101 Dothideomycetes genomes: a test case for predicting lifestyles and emergence of pathogens.</title>
        <authorList>
            <person name="Haridas S."/>
            <person name="Albert R."/>
            <person name="Binder M."/>
            <person name="Bloem J."/>
            <person name="Labutti K."/>
            <person name="Salamov A."/>
            <person name="Andreopoulos B."/>
            <person name="Baker S."/>
            <person name="Barry K."/>
            <person name="Bills G."/>
            <person name="Bluhm B."/>
            <person name="Cannon C."/>
            <person name="Castanera R."/>
            <person name="Culley D."/>
            <person name="Daum C."/>
            <person name="Ezra D."/>
            <person name="Gonzalez J."/>
            <person name="Henrissat B."/>
            <person name="Kuo A."/>
            <person name="Liang C."/>
            <person name="Lipzen A."/>
            <person name="Lutzoni F."/>
            <person name="Magnuson J."/>
            <person name="Mondo S."/>
            <person name="Nolan M."/>
            <person name="Ohm R."/>
            <person name="Pangilinan J."/>
            <person name="Park H.-J."/>
            <person name="Ramirez L."/>
            <person name="Alfaro M."/>
            <person name="Sun H."/>
            <person name="Tritt A."/>
            <person name="Yoshinaga Y."/>
            <person name="Zwiers L.-H."/>
            <person name="Turgeon B."/>
            <person name="Goodwin S."/>
            <person name="Spatafora J."/>
            <person name="Crous P."/>
            <person name="Grigoriev I."/>
        </authorList>
    </citation>
    <scope>NUCLEOTIDE SEQUENCE</scope>
    <source>
        <strain evidence="2">CBS 122368</strain>
    </source>
</reference>
<dbReference type="PANTHER" id="PTHR28054:SF1">
    <property type="entry name" value="RNA POLYMERASE I-SPECIFIC TRANSCRIPTION INITIATION FACTOR RRN10"/>
    <property type="match status" value="1"/>
</dbReference>
<dbReference type="RefSeq" id="XP_033690479.1">
    <property type="nucleotide sequence ID" value="XM_033820065.1"/>
</dbReference>
<dbReference type="GO" id="GO:0006360">
    <property type="term" value="P:transcription by RNA polymerase I"/>
    <property type="evidence" value="ECO:0007669"/>
    <property type="project" value="InterPro"/>
</dbReference>
<dbReference type="GeneID" id="54573395"/>
<dbReference type="EMBL" id="ML987190">
    <property type="protein sequence ID" value="KAF2255475.1"/>
    <property type="molecule type" value="Genomic_DNA"/>
</dbReference>
<dbReference type="InterPro" id="IPR022793">
    <property type="entry name" value="Rrn10"/>
</dbReference>
<dbReference type="PANTHER" id="PTHR28054">
    <property type="entry name" value="RNA POLYMERASE I-SPECIFIC TRANSCRIPTION INITIATION FACTOR RRN10"/>
    <property type="match status" value="1"/>
</dbReference>
<evidence type="ECO:0000256" key="1">
    <source>
        <dbReference type="SAM" id="MobiDB-lite"/>
    </source>
</evidence>
<gene>
    <name evidence="2" type="ORF">BU26DRAFT_156647</name>
</gene>
<name>A0A6A6IY59_9PLEO</name>
<keyword evidence="3" id="KW-1185">Reference proteome</keyword>
<accession>A0A6A6IY59</accession>
<protein>
    <submittedName>
        <fullName evidence="2">Uncharacterized protein</fullName>
    </submittedName>
</protein>
<dbReference type="Proteomes" id="UP000800094">
    <property type="component" value="Unassembled WGS sequence"/>
</dbReference>
<feature type="region of interest" description="Disordered" evidence="1">
    <location>
        <begin position="1"/>
        <end position="30"/>
    </location>
</feature>
<dbReference type="AlphaFoldDB" id="A0A6A6IY59"/>